<gene>
    <name evidence="1" type="ORF">JK358_21370</name>
</gene>
<keyword evidence="2" id="KW-1185">Reference proteome</keyword>
<protein>
    <recommendedName>
        <fullName evidence="3">Cyclase</fullName>
    </recommendedName>
</protein>
<comment type="caution">
    <text evidence="1">The sequence shown here is derived from an EMBL/GenBank/DDBJ whole genome shotgun (WGS) entry which is preliminary data.</text>
</comment>
<evidence type="ECO:0008006" key="3">
    <source>
        <dbReference type="Google" id="ProtNLM"/>
    </source>
</evidence>
<sequence length="102" mass="11454">MTINLHIDNTVHDYDAWKTVFDKFDRFRSELHVRSCRVSRLHDNPARVLIGLGFDNLADAETFREALHKVTASPQSQALLVSHTVHVVEIVDEHIPGAALAG</sequence>
<evidence type="ECO:0000313" key="1">
    <source>
        <dbReference type="EMBL" id="MBL1076950.1"/>
    </source>
</evidence>
<dbReference type="EMBL" id="JAERRJ010000008">
    <property type="protein sequence ID" value="MBL1076950.1"/>
    <property type="molecule type" value="Genomic_DNA"/>
</dbReference>
<name>A0ABS1MA83_9NOCA</name>
<proteinExistence type="predicted"/>
<dbReference type="Proteomes" id="UP000602198">
    <property type="component" value="Unassembled WGS sequence"/>
</dbReference>
<evidence type="ECO:0000313" key="2">
    <source>
        <dbReference type="Proteomes" id="UP000602198"/>
    </source>
</evidence>
<organism evidence="1 2">
    <name type="scientific">Nocardia acididurans</name>
    <dbReference type="NCBI Taxonomy" id="2802282"/>
    <lineage>
        <taxon>Bacteria</taxon>
        <taxon>Bacillati</taxon>
        <taxon>Actinomycetota</taxon>
        <taxon>Actinomycetes</taxon>
        <taxon>Mycobacteriales</taxon>
        <taxon>Nocardiaceae</taxon>
        <taxon>Nocardia</taxon>
    </lineage>
</organism>
<dbReference type="RefSeq" id="WP_201949533.1">
    <property type="nucleotide sequence ID" value="NZ_JAERRJ010000008.1"/>
</dbReference>
<reference evidence="1 2" key="1">
    <citation type="submission" date="2021-01" db="EMBL/GenBank/DDBJ databases">
        <title>WGS of actinomycetes isolated from Thailand.</title>
        <authorList>
            <person name="Thawai C."/>
        </authorList>
    </citation>
    <scope>NUCLEOTIDE SEQUENCE [LARGE SCALE GENOMIC DNA]</scope>
    <source>
        <strain evidence="1 2">LPG 2</strain>
    </source>
</reference>
<accession>A0ABS1MA83</accession>